<comment type="caution">
    <text evidence="1">The sequence shown here is derived from an EMBL/GenBank/DDBJ whole genome shotgun (WGS) entry which is preliminary data.</text>
</comment>
<reference evidence="1 2" key="1">
    <citation type="submission" date="2018-03" db="EMBL/GenBank/DDBJ databases">
        <title>Whole genome analyses suggest that Burkholderia sensu lato contains two further novel genera in the rhizoxinica-symbiotica group Mycetohabitans gen. nov., and Trinickia gen. nov.: implications for the evolution of diazotrophy and nodulation in the Burkholderiaceae.</title>
        <authorList>
            <person name="Estrada De Los Santos P."/>
            <person name="Palmer M."/>
            <person name="Chavez-Ramirez B."/>
            <person name="Steenkamp E.T."/>
            <person name="Hirsch A.M."/>
            <person name="Manyaka P."/>
            <person name="Maluk M."/>
            <person name="Lafos M."/>
            <person name="Crook M."/>
            <person name="Gross E."/>
            <person name="Simon M.F."/>
            <person name="Bueno Dos Reis Junior F."/>
            <person name="Poole P.S."/>
            <person name="Venter S.N."/>
            <person name="James E.K."/>
        </authorList>
    </citation>
    <scope>NUCLEOTIDE SEQUENCE [LARGE SCALE GENOMIC DNA]</scope>
    <source>
        <strain evidence="1 2">JPY-366</strain>
    </source>
</reference>
<dbReference type="Gene3D" id="1.25.40.10">
    <property type="entry name" value="Tetratricopeptide repeat domain"/>
    <property type="match status" value="1"/>
</dbReference>
<sequence length="110" mass="11913">MESDIRRLVVQAGLAAVNHGLFAEAQAIRAALVDLVPAPDLRRLLEATILIGLGELEEAAHLLENDASAEAGTLRLLLPEKRAGAVDPRAVHFAPLTRHTHSRKDIRHGH</sequence>
<dbReference type="AlphaFoldDB" id="A0A2T3XQ05"/>
<accession>A0A2T3XQ05</accession>
<dbReference type="NCBIfam" id="TIGR02498">
    <property type="entry name" value="type_III_ssaH"/>
    <property type="match status" value="1"/>
</dbReference>
<dbReference type="EMBL" id="PYUC01000011">
    <property type="protein sequence ID" value="PTB18605.1"/>
    <property type="molecule type" value="Genomic_DNA"/>
</dbReference>
<dbReference type="RefSeq" id="WP_107152663.1">
    <property type="nucleotide sequence ID" value="NZ_PYUC01000011.1"/>
</dbReference>
<dbReference type="InterPro" id="IPR010437">
    <property type="entry name" value="T3SS_SsaH/EsaH"/>
</dbReference>
<proteinExistence type="predicted"/>
<protein>
    <submittedName>
        <fullName evidence="1">EscG/YscG/SsaH family type III secretion system needle protein co-chaperone</fullName>
    </submittedName>
</protein>
<name>A0A2T3XQ05_9BURK</name>
<evidence type="ECO:0000313" key="2">
    <source>
        <dbReference type="Proteomes" id="UP000240638"/>
    </source>
</evidence>
<organism evidence="1 2">
    <name type="scientific">Trinickia symbiotica</name>
    <dbReference type="NCBI Taxonomy" id="863227"/>
    <lineage>
        <taxon>Bacteria</taxon>
        <taxon>Pseudomonadati</taxon>
        <taxon>Pseudomonadota</taxon>
        <taxon>Betaproteobacteria</taxon>
        <taxon>Burkholderiales</taxon>
        <taxon>Burkholderiaceae</taxon>
        <taxon>Trinickia</taxon>
    </lineage>
</organism>
<gene>
    <name evidence="1" type="ORF">C9I57_21550</name>
</gene>
<dbReference type="Proteomes" id="UP000240638">
    <property type="component" value="Unassembled WGS sequence"/>
</dbReference>
<dbReference type="InterPro" id="IPR011990">
    <property type="entry name" value="TPR-like_helical_dom_sf"/>
</dbReference>
<dbReference type="Pfam" id="PF06287">
    <property type="entry name" value="DUF1039"/>
    <property type="match status" value="1"/>
</dbReference>
<evidence type="ECO:0000313" key="1">
    <source>
        <dbReference type="EMBL" id="PTB18605.1"/>
    </source>
</evidence>